<dbReference type="Pfam" id="PF07534">
    <property type="entry name" value="TLD"/>
    <property type="match status" value="1"/>
</dbReference>
<dbReference type="InterPro" id="IPR006571">
    <property type="entry name" value="TLDc_dom"/>
</dbReference>
<dbReference type="PROSITE" id="PS51886">
    <property type="entry name" value="TLDC"/>
    <property type="match status" value="1"/>
</dbReference>
<feature type="region of interest" description="Disordered" evidence="5">
    <location>
        <begin position="140"/>
        <end position="163"/>
    </location>
</feature>
<evidence type="ECO:0000256" key="5">
    <source>
        <dbReference type="SAM" id="MobiDB-lite"/>
    </source>
</evidence>
<accession>A0A067PK27</accession>
<dbReference type="GO" id="GO:0005739">
    <property type="term" value="C:mitochondrion"/>
    <property type="evidence" value="ECO:0007669"/>
    <property type="project" value="UniProtKB-SubCell"/>
</dbReference>
<proteinExistence type="inferred from homology"/>
<dbReference type="InParanoid" id="A0A067PK27"/>
<organism evidence="7 8">
    <name type="scientific">Jaapia argillacea MUCL 33604</name>
    <dbReference type="NCBI Taxonomy" id="933084"/>
    <lineage>
        <taxon>Eukaryota</taxon>
        <taxon>Fungi</taxon>
        <taxon>Dikarya</taxon>
        <taxon>Basidiomycota</taxon>
        <taxon>Agaricomycotina</taxon>
        <taxon>Agaricomycetes</taxon>
        <taxon>Agaricomycetidae</taxon>
        <taxon>Jaapiales</taxon>
        <taxon>Jaapiaceae</taxon>
        <taxon>Jaapia</taxon>
    </lineage>
</organism>
<dbReference type="EMBL" id="KL197755">
    <property type="protein sequence ID" value="KDQ50806.1"/>
    <property type="molecule type" value="Genomic_DNA"/>
</dbReference>
<dbReference type="STRING" id="933084.A0A067PK27"/>
<dbReference type="SMART" id="SM00584">
    <property type="entry name" value="TLDc"/>
    <property type="match status" value="1"/>
</dbReference>
<name>A0A067PK27_9AGAM</name>
<gene>
    <name evidence="7" type="ORF">JAAARDRAFT_62966</name>
</gene>
<dbReference type="GO" id="GO:0005634">
    <property type="term" value="C:nucleus"/>
    <property type="evidence" value="ECO:0007669"/>
    <property type="project" value="TreeGrafter"/>
</dbReference>
<feature type="compositionally biased region" description="Polar residues" evidence="5">
    <location>
        <begin position="292"/>
        <end position="307"/>
    </location>
</feature>
<comment type="subcellular location">
    <subcellularLocation>
        <location evidence="1">Mitochondrion</location>
    </subcellularLocation>
</comment>
<evidence type="ECO:0000256" key="4">
    <source>
        <dbReference type="ARBA" id="ARBA00040604"/>
    </source>
</evidence>
<dbReference type="PANTHER" id="PTHR23354:SF62">
    <property type="entry name" value="MUSTARD, ISOFORM V"/>
    <property type="match status" value="1"/>
</dbReference>
<evidence type="ECO:0000313" key="7">
    <source>
        <dbReference type="EMBL" id="KDQ50806.1"/>
    </source>
</evidence>
<keyword evidence="3" id="KW-0496">Mitochondrion</keyword>
<feature type="region of interest" description="Disordered" evidence="5">
    <location>
        <begin position="188"/>
        <end position="241"/>
    </location>
</feature>
<feature type="region of interest" description="Disordered" evidence="5">
    <location>
        <begin position="1"/>
        <end position="38"/>
    </location>
</feature>
<dbReference type="HOGENOM" id="CLU_029204_1_1_1"/>
<dbReference type="AlphaFoldDB" id="A0A067PK27"/>
<feature type="compositionally biased region" description="Low complexity" evidence="5">
    <location>
        <begin position="232"/>
        <end position="241"/>
    </location>
</feature>
<dbReference type="OrthoDB" id="26679at2759"/>
<feature type="compositionally biased region" description="Low complexity" evidence="5">
    <location>
        <begin position="205"/>
        <end position="220"/>
    </location>
</feature>
<dbReference type="Proteomes" id="UP000027265">
    <property type="component" value="Unassembled WGS sequence"/>
</dbReference>
<feature type="region of interest" description="Disordered" evidence="5">
    <location>
        <begin position="266"/>
        <end position="312"/>
    </location>
</feature>
<comment type="similarity">
    <text evidence="2">Belongs to the OXR1 family.</text>
</comment>
<dbReference type="PANTHER" id="PTHR23354">
    <property type="entry name" value="NUCLEOLAR PROTEIN 7/ESTROGEN RECEPTOR COACTIVATOR-RELATED"/>
    <property type="match status" value="1"/>
</dbReference>
<reference evidence="8" key="1">
    <citation type="journal article" date="2014" name="Proc. Natl. Acad. Sci. U.S.A.">
        <title>Extensive sampling of basidiomycete genomes demonstrates inadequacy of the white-rot/brown-rot paradigm for wood decay fungi.</title>
        <authorList>
            <person name="Riley R."/>
            <person name="Salamov A.A."/>
            <person name="Brown D.W."/>
            <person name="Nagy L.G."/>
            <person name="Floudas D."/>
            <person name="Held B.W."/>
            <person name="Levasseur A."/>
            <person name="Lombard V."/>
            <person name="Morin E."/>
            <person name="Otillar R."/>
            <person name="Lindquist E.A."/>
            <person name="Sun H."/>
            <person name="LaButti K.M."/>
            <person name="Schmutz J."/>
            <person name="Jabbour D."/>
            <person name="Luo H."/>
            <person name="Baker S.E."/>
            <person name="Pisabarro A.G."/>
            <person name="Walton J.D."/>
            <person name="Blanchette R.A."/>
            <person name="Henrissat B."/>
            <person name="Martin F."/>
            <person name="Cullen D."/>
            <person name="Hibbett D.S."/>
            <person name="Grigoriev I.V."/>
        </authorList>
    </citation>
    <scope>NUCLEOTIDE SEQUENCE [LARGE SCALE GENOMIC DNA]</scope>
    <source>
        <strain evidence="8">MUCL 33604</strain>
    </source>
</reference>
<evidence type="ECO:0000256" key="3">
    <source>
        <dbReference type="ARBA" id="ARBA00023128"/>
    </source>
</evidence>
<evidence type="ECO:0000256" key="1">
    <source>
        <dbReference type="ARBA" id="ARBA00004173"/>
    </source>
</evidence>
<feature type="compositionally biased region" description="Polar residues" evidence="5">
    <location>
        <begin position="1"/>
        <end position="11"/>
    </location>
</feature>
<feature type="compositionally biased region" description="Basic and acidic residues" evidence="5">
    <location>
        <begin position="188"/>
        <end position="203"/>
    </location>
</feature>
<sequence length="593" mass="63834">MTEPTLLNNNHFPEDDKFATLFSPPTPRPSPGCSPRSLTPILTTTIRPATLHKTHSRTPSSSHSDFGSFVAVPATEDPLGGVAGAAMPFTPIQNVHFFDRFGEDAKAATEKNKKGLLDELLNHEDDPLYWLKPSNEEVLGAAEQRSSSPGEMEPEEEAKEPVVDVETQAAQAQEDLLDLTTSLDTIPEFERGRSGSHPERKFNLTESAVSGESSESISPERSLERSPPPSPRLLRARSSTLSTSSMSTKWISSLLTAPRPYSAILSPKEHDPVGGLFASTSSDGGGGGGGTPPTQVTPESSQSWNPPSSLPHIIPHVKSAVAQIRQASLSASLPVQHPLAISGLPSPSTQTSAPLPLPIPSRSGTITHGSPFAAQSYIPPSGAPGFKGDREWNKNGFEFGKEDRVDKKSLRLVGRKEVTTPVLTVELADTLRTYLPALSRLPRSWSLLYSLDQHGISLKTLYNRCESHLGGALVVVRDSGDGTFGAWVGEGVRLSKGAYYGGGESFLWKVKNGKVVVYRWAGKNDYVALCEQDYISFGGGEGRYGLYLDDTLLDGSSARCSTFENEPLCSRGPRQGEAVRFECVGLEVWGMGV</sequence>
<protein>
    <recommendedName>
        <fullName evidence="4">Oxidation resistance protein 1</fullName>
    </recommendedName>
</protein>
<dbReference type="GO" id="GO:0006979">
    <property type="term" value="P:response to oxidative stress"/>
    <property type="evidence" value="ECO:0007669"/>
    <property type="project" value="TreeGrafter"/>
</dbReference>
<feature type="domain" description="TLDc" evidence="6">
    <location>
        <begin position="421"/>
        <end position="592"/>
    </location>
</feature>
<evidence type="ECO:0000259" key="6">
    <source>
        <dbReference type="PROSITE" id="PS51886"/>
    </source>
</evidence>
<evidence type="ECO:0000313" key="8">
    <source>
        <dbReference type="Proteomes" id="UP000027265"/>
    </source>
</evidence>
<keyword evidence="8" id="KW-1185">Reference proteome</keyword>
<feature type="region of interest" description="Disordered" evidence="5">
    <location>
        <begin position="342"/>
        <end position="390"/>
    </location>
</feature>
<evidence type="ECO:0000256" key="2">
    <source>
        <dbReference type="ARBA" id="ARBA00009540"/>
    </source>
</evidence>